<dbReference type="EMBL" id="BMKX01000007">
    <property type="protein sequence ID" value="GGJ66565.1"/>
    <property type="molecule type" value="Genomic_DNA"/>
</dbReference>
<protein>
    <submittedName>
        <fullName evidence="1">Uncharacterized protein</fullName>
    </submittedName>
</protein>
<sequence>MAQMSEELIEQWADATAEIYNESLSGISLTRMPAAVAQYIDLFAQSENLTFTREATPLDYFERHPFVAISAILNNAEALEALDEDQQEALDEMVGFTEAWYNFDQEQEPELGTSEADDAEDW</sequence>
<name>A0ABQ2DPM7_9MICC</name>
<evidence type="ECO:0000313" key="1">
    <source>
        <dbReference type="EMBL" id="GGJ66565.1"/>
    </source>
</evidence>
<organism evidence="1 2">
    <name type="scientific">Glutamicibacter ardleyensis</name>
    <dbReference type="NCBI Taxonomy" id="225894"/>
    <lineage>
        <taxon>Bacteria</taxon>
        <taxon>Bacillati</taxon>
        <taxon>Actinomycetota</taxon>
        <taxon>Actinomycetes</taxon>
        <taxon>Micrococcales</taxon>
        <taxon>Micrococcaceae</taxon>
        <taxon>Glutamicibacter</taxon>
    </lineage>
</organism>
<dbReference type="Proteomes" id="UP000606115">
    <property type="component" value="Unassembled WGS sequence"/>
</dbReference>
<dbReference type="RefSeq" id="WP_188686218.1">
    <property type="nucleotide sequence ID" value="NZ_BMKX01000007.1"/>
</dbReference>
<proteinExistence type="predicted"/>
<evidence type="ECO:0000313" key="2">
    <source>
        <dbReference type="Proteomes" id="UP000606115"/>
    </source>
</evidence>
<dbReference type="GeneID" id="303305031"/>
<gene>
    <name evidence="1" type="ORF">GCM10007173_26860</name>
</gene>
<keyword evidence="2" id="KW-1185">Reference proteome</keyword>
<comment type="caution">
    <text evidence="1">The sequence shown here is derived from an EMBL/GenBank/DDBJ whole genome shotgun (WGS) entry which is preliminary data.</text>
</comment>
<accession>A0ABQ2DPM7</accession>
<reference evidence="2" key="1">
    <citation type="journal article" date="2019" name="Int. J. Syst. Evol. Microbiol.">
        <title>The Global Catalogue of Microorganisms (GCM) 10K type strain sequencing project: providing services to taxonomists for standard genome sequencing and annotation.</title>
        <authorList>
            <consortium name="The Broad Institute Genomics Platform"/>
            <consortium name="The Broad Institute Genome Sequencing Center for Infectious Disease"/>
            <person name="Wu L."/>
            <person name="Ma J."/>
        </authorList>
    </citation>
    <scope>NUCLEOTIDE SEQUENCE [LARGE SCALE GENOMIC DNA]</scope>
    <source>
        <strain evidence="2">CGMCC 1.3685</strain>
    </source>
</reference>